<dbReference type="Gene3D" id="3.40.50.1820">
    <property type="entry name" value="alpha/beta hydrolase"/>
    <property type="match status" value="1"/>
</dbReference>
<gene>
    <name evidence="6" type="ORF">ACKA06_20895</name>
</gene>
<accession>A0ABW8VV47</accession>
<dbReference type="InterPro" id="IPR010126">
    <property type="entry name" value="Esterase_phb"/>
</dbReference>
<dbReference type="RefSeq" id="WP_411160564.1">
    <property type="nucleotide sequence ID" value="NZ_JBJOSA010000033.1"/>
</dbReference>
<dbReference type="PROSITE" id="PS51257">
    <property type="entry name" value="PROKAR_LIPOPROTEIN"/>
    <property type="match status" value="1"/>
</dbReference>
<protein>
    <submittedName>
        <fullName evidence="6">PHB depolymerase family esterase</fullName>
    </submittedName>
</protein>
<feature type="domain" description="GH29D-like beta-sandwich" evidence="5">
    <location>
        <begin position="344"/>
        <end position="408"/>
    </location>
</feature>
<dbReference type="NCBIfam" id="TIGR01840">
    <property type="entry name" value="esterase_phb"/>
    <property type="match status" value="1"/>
</dbReference>
<evidence type="ECO:0000256" key="4">
    <source>
        <dbReference type="SAM" id="SignalP"/>
    </source>
</evidence>
<dbReference type="Pfam" id="PF10503">
    <property type="entry name" value="Esterase_PHB"/>
    <property type="match status" value="1"/>
</dbReference>
<evidence type="ECO:0000256" key="3">
    <source>
        <dbReference type="SAM" id="MobiDB-lite"/>
    </source>
</evidence>
<evidence type="ECO:0000259" key="5">
    <source>
        <dbReference type="Pfam" id="PF13290"/>
    </source>
</evidence>
<dbReference type="Pfam" id="PF13290">
    <property type="entry name" value="CHB_HEX_C_1"/>
    <property type="match status" value="1"/>
</dbReference>
<keyword evidence="2" id="KW-0378">Hydrolase</keyword>
<evidence type="ECO:0000256" key="2">
    <source>
        <dbReference type="ARBA" id="ARBA00022801"/>
    </source>
</evidence>
<comment type="caution">
    <text evidence="6">The sequence shown here is derived from an EMBL/GenBank/DDBJ whole genome shotgun (WGS) entry which is preliminary data.</text>
</comment>
<reference evidence="6 7" key="1">
    <citation type="submission" date="2024-12" db="EMBL/GenBank/DDBJ databases">
        <authorList>
            <person name="Li X."/>
            <person name="Zhang D."/>
        </authorList>
    </citation>
    <scope>NUCLEOTIDE SEQUENCE [LARGE SCALE GENOMIC DNA]</scope>
    <source>
        <strain evidence="6 7">JCM19602</strain>
    </source>
</reference>
<evidence type="ECO:0000313" key="6">
    <source>
        <dbReference type="EMBL" id="MFL8939222.1"/>
    </source>
</evidence>
<dbReference type="EMBL" id="JBJOSA010000033">
    <property type="protein sequence ID" value="MFL8939222.1"/>
    <property type="molecule type" value="Genomic_DNA"/>
</dbReference>
<name>A0ABW8VV47_9BACI</name>
<dbReference type="InterPro" id="IPR059177">
    <property type="entry name" value="GH29D-like_dom"/>
</dbReference>
<feature type="compositionally biased region" description="Polar residues" evidence="3">
    <location>
        <begin position="333"/>
        <end position="343"/>
    </location>
</feature>
<feature type="region of interest" description="Disordered" evidence="3">
    <location>
        <begin position="327"/>
        <end position="350"/>
    </location>
</feature>
<feature type="signal peptide" evidence="4">
    <location>
        <begin position="1"/>
        <end position="28"/>
    </location>
</feature>
<keyword evidence="1 4" id="KW-0732">Signal</keyword>
<evidence type="ECO:0000256" key="1">
    <source>
        <dbReference type="ARBA" id="ARBA00022729"/>
    </source>
</evidence>
<organism evidence="6 7">
    <name type="scientific">Rossellomorea oryzaecorticis</name>
    <dbReference type="NCBI Taxonomy" id="1396505"/>
    <lineage>
        <taxon>Bacteria</taxon>
        <taxon>Bacillati</taxon>
        <taxon>Bacillota</taxon>
        <taxon>Bacilli</taxon>
        <taxon>Bacillales</taxon>
        <taxon>Bacillaceae</taxon>
        <taxon>Rossellomorea</taxon>
    </lineage>
</organism>
<dbReference type="SUPFAM" id="SSF53474">
    <property type="entry name" value="alpha/beta-Hydrolases"/>
    <property type="match status" value="2"/>
</dbReference>
<dbReference type="InterPro" id="IPR029058">
    <property type="entry name" value="AB_hydrolase_fold"/>
</dbReference>
<keyword evidence="7" id="KW-1185">Reference proteome</keyword>
<sequence>MKVKRLCLTMVALMLISACVLFPGPAAAAGQFLDGSYGAKPYKLYVPNGYDASRSYPLYVMLHGCTQDANQFAAGTRMNTLADEKGFLVLYPEQTSSANSNKCWNWFESAHQARGSGEPAVIAGMVNKVKSSYSIQGDEVYASGLSAGAAMSVIMGAAYPDLFSGIGVGAGLEYKAATSMTGAFTAMSSGGPSPVQQGNLAYQAMSSRAKIMPVIVFHGTSDYTVYPVNGNQVISQWAATNDLAENGIADGWIDDQPERTVNAVVSGGRSYNVSDFEGLDRRVWMRKVTIQGMGHAWSGGSSQGSYTDPQGPDASRMMWEFFDSFTDRGGGENDTTSPVTSASPEGGTYNAPVQVTLQTNEEASTYYTTDGSDPTIQSALYTGPIQITDDTILRYFSLDPSGNSETIKQEIYVIDESSPPSEGVTISSISAEDGFAGQLTADSIGTGDIKVGDKGMYNTDTYRGILSFDTSQLGQTAIQSATIRLYIKSVAGTVSSISADIKNGTFGAAGIEQSDYSALASLGNASVFQSPPASGYIDLKLSGASLTQINKNGKTQFRLKAVTTPGFSQNQIEFYGGGSGGQSPILIIND</sequence>
<proteinExistence type="predicted"/>
<dbReference type="Proteomes" id="UP001628668">
    <property type="component" value="Unassembled WGS sequence"/>
</dbReference>
<dbReference type="PANTHER" id="PTHR43037">
    <property type="entry name" value="UNNAMED PRODUCT-RELATED"/>
    <property type="match status" value="1"/>
</dbReference>
<feature type="chain" id="PRO_5046481540" evidence="4">
    <location>
        <begin position="29"/>
        <end position="590"/>
    </location>
</feature>
<dbReference type="PANTHER" id="PTHR43037:SF1">
    <property type="entry name" value="BLL1128 PROTEIN"/>
    <property type="match status" value="1"/>
</dbReference>
<dbReference type="InterPro" id="IPR050955">
    <property type="entry name" value="Plant_Biomass_Hydrol_Est"/>
</dbReference>
<evidence type="ECO:0000313" key="7">
    <source>
        <dbReference type="Proteomes" id="UP001628668"/>
    </source>
</evidence>